<proteinExistence type="predicted"/>
<dbReference type="InterPro" id="IPR036291">
    <property type="entry name" value="NAD(P)-bd_dom_sf"/>
</dbReference>
<dbReference type="Gene3D" id="3.40.50.720">
    <property type="entry name" value="NAD(P)-binding Rossmann-like Domain"/>
    <property type="match status" value="1"/>
</dbReference>
<evidence type="ECO:0000256" key="1">
    <source>
        <dbReference type="ARBA" id="ARBA00001911"/>
    </source>
</evidence>
<keyword evidence="3" id="KW-0520">NAD</keyword>
<evidence type="ECO:0000256" key="3">
    <source>
        <dbReference type="ARBA" id="ARBA00023027"/>
    </source>
</evidence>
<dbReference type="CDD" id="cd05230">
    <property type="entry name" value="UGD_SDR_e"/>
    <property type="match status" value="1"/>
</dbReference>
<gene>
    <name evidence="6" type="primary">arnA</name>
    <name evidence="6" type="ORF">Dcae01_02839</name>
</gene>
<dbReference type="SUPFAM" id="SSF51735">
    <property type="entry name" value="NAD(P)-binding Rossmann-fold domains"/>
    <property type="match status" value="1"/>
</dbReference>
<evidence type="ECO:0000256" key="2">
    <source>
        <dbReference type="ARBA" id="ARBA00022793"/>
    </source>
</evidence>
<dbReference type="InterPro" id="IPR044516">
    <property type="entry name" value="UXS-like"/>
</dbReference>
<dbReference type="Proteomes" id="UP001423409">
    <property type="component" value="Unassembled WGS sequence"/>
</dbReference>
<keyword evidence="7" id="KW-1185">Reference proteome</keyword>
<dbReference type="InterPro" id="IPR001509">
    <property type="entry name" value="Epimerase_deHydtase"/>
</dbReference>
<sequence length="330" mass="36989">MTTPDSQPVPSTATSDPLRILITGSAGFVGSHLVERFLNEGHTVIGVDNYISGQVSNTELFLEHPRFTFIEADVSHGIPYEGEKLDWVMHFASPASPPHYQQFPVETLMVGAQGTQNGLELAHAHGAGFFLASTSEVYGDPHVHPQPETYWGNVNPIGVRSCYDEAKRYAEAITMAYHRSRGVNTRIIRIFNTYGPRMRPDDGRVITNFVHQALRGEPLTVYGDGSQTRSFQYIDDLVEGISRLMMAQYHEPVNLGNPDEFTMLELVNEITLIAGRQVSKKFERLPLDDPKMRNPDIILSSNLIQFKPSTPLRFGLSEVFKYFSSLDNDQ</sequence>
<keyword evidence="4" id="KW-0456">Lyase</keyword>
<evidence type="ECO:0000256" key="4">
    <source>
        <dbReference type="ARBA" id="ARBA00023239"/>
    </source>
</evidence>
<keyword evidence="2" id="KW-0210">Decarboxylase</keyword>
<evidence type="ECO:0000313" key="7">
    <source>
        <dbReference type="Proteomes" id="UP001423409"/>
    </source>
</evidence>
<dbReference type="PANTHER" id="PTHR43078">
    <property type="entry name" value="UDP-GLUCURONIC ACID DECARBOXYLASE-RELATED"/>
    <property type="match status" value="1"/>
</dbReference>
<protein>
    <submittedName>
        <fullName evidence="6">Bifunctional polymyxin resistance protein ArnA</fullName>
    </submittedName>
</protein>
<evidence type="ECO:0000313" key="6">
    <source>
        <dbReference type="EMBL" id="GAA5441303.1"/>
    </source>
</evidence>
<dbReference type="RefSeq" id="WP_345446474.1">
    <property type="nucleotide sequence ID" value="NZ_BAABQU010000044.1"/>
</dbReference>
<comment type="caution">
    <text evidence="6">The sequence shown here is derived from an EMBL/GenBank/DDBJ whole genome shotgun (WGS) entry which is preliminary data.</text>
</comment>
<dbReference type="PANTHER" id="PTHR43078:SF6">
    <property type="entry name" value="UDP-GLUCURONIC ACID DECARBOXYLASE 1"/>
    <property type="match status" value="1"/>
</dbReference>
<dbReference type="Pfam" id="PF01370">
    <property type="entry name" value="Epimerase"/>
    <property type="match status" value="1"/>
</dbReference>
<accession>A0ABP9UFH4</accession>
<feature type="domain" description="NAD-dependent epimerase/dehydratase" evidence="5">
    <location>
        <begin position="20"/>
        <end position="255"/>
    </location>
</feature>
<evidence type="ECO:0000259" key="5">
    <source>
        <dbReference type="Pfam" id="PF01370"/>
    </source>
</evidence>
<dbReference type="EMBL" id="BAABQU010000044">
    <property type="protein sequence ID" value="GAA5441303.1"/>
    <property type="molecule type" value="Genomic_DNA"/>
</dbReference>
<comment type="cofactor">
    <cofactor evidence="1">
        <name>NAD(+)</name>
        <dbReference type="ChEBI" id="CHEBI:57540"/>
    </cofactor>
</comment>
<reference evidence="6 7" key="1">
    <citation type="submission" date="2024-02" db="EMBL/GenBank/DDBJ databases">
        <title>Deinococcus caeni NBRC 101312.</title>
        <authorList>
            <person name="Ichikawa N."/>
            <person name="Katano-Makiyama Y."/>
            <person name="Hidaka K."/>
        </authorList>
    </citation>
    <scope>NUCLEOTIDE SEQUENCE [LARGE SCALE GENOMIC DNA]</scope>
    <source>
        <strain evidence="6 7">NBRC 101312</strain>
    </source>
</reference>
<organism evidence="6 7">
    <name type="scientific">Deinococcus caeni</name>
    <dbReference type="NCBI Taxonomy" id="569127"/>
    <lineage>
        <taxon>Bacteria</taxon>
        <taxon>Thermotogati</taxon>
        <taxon>Deinococcota</taxon>
        <taxon>Deinococci</taxon>
        <taxon>Deinococcales</taxon>
        <taxon>Deinococcaceae</taxon>
        <taxon>Deinococcus</taxon>
    </lineage>
</organism>
<name>A0ABP9UFH4_9DEIO</name>